<comment type="caution">
    <text evidence="2">The sequence shown here is derived from an EMBL/GenBank/DDBJ whole genome shotgun (WGS) entry which is preliminary data.</text>
</comment>
<proteinExistence type="predicted"/>
<evidence type="ECO:0000313" key="2">
    <source>
        <dbReference type="EMBL" id="GDZ95304.1"/>
    </source>
</evidence>
<accession>A0A4P5ZJJ4</accession>
<dbReference type="AlphaFoldDB" id="A0A4P5ZJJ4"/>
<reference evidence="3" key="1">
    <citation type="submission" date="2019-02" db="EMBL/GenBank/DDBJ databases">
        <title>Draft genome sequence of Planktothrix agardhii NIES-905.</title>
        <authorList>
            <person name="Yamaguchi H."/>
            <person name="Suzuki S."/>
            <person name="Kawachi M."/>
        </authorList>
    </citation>
    <scope>NUCLEOTIDE SEQUENCE [LARGE SCALE GENOMIC DNA]</scope>
    <source>
        <strain evidence="3">CCAP 1459/11A</strain>
    </source>
</reference>
<gene>
    <name evidence="2" type="ORF">PA905_35440</name>
</gene>
<dbReference type="Proteomes" id="UP000299794">
    <property type="component" value="Unassembled WGS sequence"/>
</dbReference>
<sequence>MSKLTGLSSSKIGLTWLIVAAIVTIILWQFPWGSYILYPFSILATWFHEMGHGLTAILLGGNFYKLLMFPDGSGIAYNSVSFGGRIGRALVVMGGPMGPAFAGGLLILSSRRYNISLGA</sequence>
<dbReference type="RefSeq" id="WP_043939373.1">
    <property type="nucleotide sequence ID" value="NZ_BJCD01000055.1"/>
</dbReference>
<dbReference type="Pfam" id="PF13398">
    <property type="entry name" value="Peptidase_M50B"/>
    <property type="match status" value="1"/>
</dbReference>
<dbReference type="InterPro" id="IPR049500">
    <property type="entry name" value="Peptidase_M50B-like"/>
</dbReference>
<keyword evidence="1" id="KW-1133">Transmembrane helix</keyword>
<protein>
    <recommendedName>
        <fullName evidence="4">Peptidase M50</fullName>
    </recommendedName>
</protein>
<name>A0A4P5ZJJ4_PLAAG</name>
<keyword evidence="1" id="KW-0812">Transmembrane</keyword>
<dbReference type="EMBL" id="BJCD01000055">
    <property type="protein sequence ID" value="GDZ95304.1"/>
    <property type="molecule type" value="Genomic_DNA"/>
</dbReference>
<feature type="transmembrane region" description="Helical" evidence="1">
    <location>
        <begin position="12"/>
        <end position="30"/>
    </location>
</feature>
<keyword evidence="1" id="KW-0472">Membrane</keyword>
<organism evidence="2 3">
    <name type="scientific">Planktothrix agardhii CCAP 1459/11A</name>
    <dbReference type="NCBI Taxonomy" id="282420"/>
    <lineage>
        <taxon>Bacteria</taxon>
        <taxon>Bacillati</taxon>
        <taxon>Cyanobacteriota</taxon>
        <taxon>Cyanophyceae</taxon>
        <taxon>Oscillatoriophycideae</taxon>
        <taxon>Oscillatoriales</taxon>
        <taxon>Microcoleaceae</taxon>
        <taxon>Planktothrix</taxon>
    </lineage>
</organism>
<evidence type="ECO:0000313" key="3">
    <source>
        <dbReference type="Proteomes" id="UP000299794"/>
    </source>
</evidence>
<evidence type="ECO:0008006" key="4">
    <source>
        <dbReference type="Google" id="ProtNLM"/>
    </source>
</evidence>
<evidence type="ECO:0000256" key="1">
    <source>
        <dbReference type="SAM" id="Phobius"/>
    </source>
</evidence>